<protein>
    <recommendedName>
        <fullName evidence="4">Transmembrane protein</fullName>
    </recommendedName>
</protein>
<gene>
    <name evidence="2" type="ORF">H8L67_09335</name>
</gene>
<reference evidence="2 3" key="1">
    <citation type="submission" date="2021-08" db="EMBL/GenBank/DDBJ databases">
        <title>Lysobacter sp. strain CJ11 Genome sequencing and assembly.</title>
        <authorList>
            <person name="Kim I."/>
        </authorList>
    </citation>
    <scope>NUCLEOTIDE SEQUENCE [LARGE SCALE GENOMIC DNA]</scope>
    <source>
        <strain evidence="2 3">CJ11</strain>
    </source>
</reference>
<sequence>MNPAQFPLLALVLFAPWFAIVGTLFWKFPRQPRNARRRGFDAAALVLAAVVFVVATWWAFHHADGTHNLWKQVFATSVGYGSFLAVMAVAFGIRRRWLKRT</sequence>
<evidence type="ECO:0000313" key="2">
    <source>
        <dbReference type="EMBL" id="QYR52769.1"/>
    </source>
</evidence>
<evidence type="ECO:0008006" key="4">
    <source>
        <dbReference type="Google" id="ProtNLM"/>
    </source>
</evidence>
<dbReference type="RefSeq" id="WP_220379563.1">
    <property type="nucleotide sequence ID" value="NZ_CP080544.1"/>
</dbReference>
<organism evidence="2 3">
    <name type="scientific">Lysobacter soyae</name>
    <dbReference type="NCBI Taxonomy" id="2764185"/>
    <lineage>
        <taxon>Bacteria</taxon>
        <taxon>Pseudomonadati</taxon>
        <taxon>Pseudomonadota</taxon>
        <taxon>Gammaproteobacteria</taxon>
        <taxon>Lysobacterales</taxon>
        <taxon>Lysobacteraceae</taxon>
        <taxon>Lysobacter</taxon>
    </lineage>
</organism>
<feature type="transmembrane region" description="Helical" evidence="1">
    <location>
        <begin position="40"/>
        <end position="60"/>
    </location>
</feature>
<proteinExistence type="predicted"/>
<evidence type="ECO:0000313" key="3">
    <source>
        <dbReference type="Proteomes" id="UP000824755"/>
    </source>
</evidence>
<accession>A0ABX8WN17</accession>
<dbReference type="EMBL" id="CP080544">
    <property type="protein sequence ID" value="QYR52769.1"/>
    <property type="molecule type" value="Genomic_DNA"/>
</dbReference>
<name>A0ABX8WN17_9GAMM</name>
<keyword evidence="1" id="KW-0812">Transmembrane</keyword>
<evidence type="ECO:0000256" key="1">
    <source>
        <dbReference type="SAM" id="Phobius"/>
    </source>
</evidence>
<keyword evidence="3" id="KW-1185">Reference proteome</keyword>
<feature type="transmembrane region" description="Helical" evidence="1">
    <location>
        <begin position="6"/>
        <end position="28"/>
    </location>
</feature>
<keyword evidence="1" id="KW-1133">Transmembrane helix</keyword>
<dbReference type="Proteomes" id="UP000824755">
    <property type="component" value="Chromosome"/>
</dbReference>
<feature type="transmembrane region" description="Helical" evidence="1">
    <location>
        <begin position="72"/>
        <end position="93"/>
    </location>
</feature>
<keyword evidence="1" id="KW-0472">Membrane</keyword>